<organism evidence="8 9">
    <name type="scientific">Saccharopolyspora rectivirgula</name>
    <dbReference type="NCBI Taxonomy" id="28042"/>
    <lineage>
        <taxon>Bacteria</taxon>
        <taxon>Bacillati</taxon>
        <taxon>Actinomycetota</taxon>
        <taxon>Actinomycetes</taxon>
        <taxon>Pseudonocardiales</taxon>
        <taxon>Pseudonocardiaceae</taxon>
        <taxon>Saccharopolyspora</taxon>
    </lineage>
</organism>
<evidence type="ECO:0000256" key="6">
    <source>
        <dbReference type="HAMAP-Rule" id="MF_00376"/>
    </source>
</evidence>
<feature type="binding site" evidence="6">
    <location>
        <begin position="11"/>
        <end position="16"/>
    </location>
    <ligand>
        <name>ATP</name>
        <dbReference type="ChEBI" id="CHEBI:30616"/>
    </ligand>
</feature>
<dbReference type="PANTHER" id="PTHR10695">
    <property type="entry name" value="DEPHOSPHO-COA KINASE-RELATED"/>
    <property type="match status" value="1"/>
</dbReference>
<evidence type="ECO:0000256" key="3">
    <source>
        <dbReference type="ARBA" id="ARBA00022490"/>
    </source>
</evidence>
<dbReference type="EMBL" id="JNVU01000003">
    <property type="protein sequence ID" value="KEI46031.1"/>
    <property type="molecule type" value="Genomic_DNA"/>
</dbReference>
<dbReference type="HAMAP" id="MF_00376">
    <property type="entry name" value="Dephospho_CoA_kinase"/>
    <property type="match status" value="1"/>
</dbReference>
<comment type="pathway">
    <text evidence="6">Cofactor biosynthesis; coenzyme A biosynthesis; CoA from (R)-pantothenate: step 5/5.</text>
</comment>
<accession>A0A073B392</accession>
<dbReference type="Pfam" id="PF01121">
    <property type="entry name" value="CoaE"/>
    <property type="match status" value="1"/>
</dbReference>
<dbReference type="SUPFAM" id="SSF52540">
    <property type="entry name" value="P-loop containing nucleoside triphosphate hydrolases"/>
    <property type="match status" value="1"/>
</dbReference>
<evidence type="ECO:0000256" key="4">
    <source>
        <dbReference type="ARBA" id="ARBA00022741"/>
    </source>
</evidence>
<dbReference type="eggNOG" id="COG0237">
    <property type="taxonomic scope" value="Bacteria"/>
</dbReference>
<comment type="catalytic activity">
    <reaction evidence="6">
        <text>3'-dephospho-CoA + ATP = ADP + CoA + H(+)</text>
        <dbReference type="Rhea" id="RHEA:18245"/>
        <dbReference type="ChEBI" id="CHEBI:15378"/>
        <dbReference type="ChEBI" id="CHEBI:30616"/>
        <dbReference type="ChEBI" id="CHEBI:57287"/>
        <dbReference type="ChEBI" id="CHEBI:57328"/>
        <dbReference type="ChEBI" id="CHEBI:456216"/>
        <dbReference type="EC" id="2.7.1.24"/>
    </reaction>
</comment>
<keyword evidence="5 6" id="KW-0067">ATP-binding</keyword>
<comment type="similarity">
    <text evidence="6">Belongs to the CoaE family.</text>
</comment>
<evidence type="ECO:0000313" key="8">
    <source>
        <dbReference type="EMBL" id="KEI46031.1"/>
    </source>
</evidence>
<dbReference type="GO" id="GO:0005737">
    <property type="term" value="C:cytoplasm"/>
    <property type="evidence" value="ECO:0007669"/>
    <property type="project" value="UniProtKB-SubCell"/>
</dbReference>
<dbReference type="GO" id="GO:0005524">
    <property type="term" value="F:ATP binding"/>
    <property type="evidence" value="ECO:0007669"/>
    <property type="project" value="UniProtKB-UniRule"/>
</dbReference>
<keyword evidence="6 8" id="KW-0418">Kinase</keyword>
<dbReference type="Gene3D" id="3.30.460.10">
    <property type="entry name" value="Beta Polymerase, domain 2"/>
    <property type="match status" value="1"/>
</dbReference>
<proteinExistence type="inferred from homology"/>
<evidence type="ECO:0000256" key="1">
    <source>
        <dbReference type="ARBA" id="ARBA00008826"/>
    </source>
</evidence>
<dbReference type="CDD" id="cd02022">
    <property type="entry name" value="DPCK"/>
    <property type="match status" value="1"/>
</dbReference>
<gene>
    <name evidence="6 8" type="primary">coaE</name>
    <name evidence="8" type="ORF">GU90_00565</name>
</gene>
<evidence type="ECO:0000256" key="2">
    <source>
        <dbReference type="ARBA" id="ARBA00011058"/>
    </source>
</evidence>
<reference evidence="8 9" key="1">
    <citation type="submission" date="2014-06" db="EMBL/GenBank/DDBJ databases">
        <title>Saccharopolyspora rectivirgula DSM-43113 Genome sequencing.</title>
        <authorList>
            <person name="Barrera C."/>
            <person name="Millon L."/>
            <person name="Rognon B."/>
            <person name="Zaugg C."/>
            <person name="Monod M."/>
        </authorList>
    </citation>
    <scope>NUCLEOTIDE SEQUENCE [LARGE SCALE GENOMIC DNA]</scope>
    <source>
        <strain evidence="8 9">DSM 43113</strain>
    </source>
</reference>
<comment type="function">
    <text evidence="6">Catalyzes the phosphorylation of the 3'-hydroxyl group of dephosphocoenzyme A to form coenzyme A.</text>
</comment>
<dbReference type="InterPro" id="IPR043519">
    <property type="entry name" value="NT_sf"/>
</dbReference>
<dbReference type="InterPro" id="IPR027417">
    <property type="entry name" value="P-loop_NTPase"/>
</dbReference>
<evidence type="ECO:0000256" key="5">
    <source>
        <dbReference type="ARBA" id="ARBA00022840"/>
    </source>
</evidence>
<keyword evidence="3 6" id="KW-0963">Cytoplasm</keyword>
<dbReference type="STRING" id="28042.GU90_00565"/>
<dbReference type="OrthoDB" id="9812943at2"/>
<comment type="caution">
    <text evidence="8">The sequence shown here is derived from an EMBL/GenBank/DDBJ whole genome shotgun (WGS) entry which is preliminary data.</text>
</comment>
<name>A0A073B392_9PSEU</name>
<keyword evidence="6" id="KW-0173">Coenzyme A biosynthesis</keyword>
<dbReference type="UniPathway" id="UPA00241">
    <property type="reaction ID" value="UER00356"/>
</dbReference>
<dbReference type="Proteomes" id="UP000031419">
    <property type="component" value="Unassembled WGS sequence"/>
</dbReference>
<evidence type="ECO:0000256" key="7">
    <source>
        <dbReference type="NCBIfam" id="TIGR00152"/>
    </source>
</evidence>
<dbReference type="InterPro" id="IPR001977">
    <property type="entry name" value="Depp_CoAkinase"/>
</dbReference>
<dbReference type="NCBIfam" id="NF002879">
    <property type="entry name" value="PRK03333.1"/>
    <property type="match status" value="1"/>
</dbReference>
<sequence length="381" mass="42272">MLRVGLSGGIGSGKSTVARRLQEHGAVLIDADQLAREVVTPGTPGLAEIVERFGPEVLDEHGALNRPELARRVFGDEAARADLNAITHPRIAELTAQRMARAPEDAIVVHDIPLLVEAGYAPNYHLVIIVDAPVETRVQRLVERGLQEEDARARIRAQATEEQRRAVADVWLDNSGSMAELLAAVDRLWNDRLLPFERNVRARRPALRSGLPRVPADPSWPRQAQRLMARIQKAAGDLAVRVDHVGPTSLPDQSAEDIIDLQLSVRSMEDADALAQPLAEAGFPPIPEVTADRPMGGDTDLEQWEKRLHSSADPGRPAHVHIRAVDRSNWRFGLLLFDWLREDEQARAEYARETADGAEVEWLSQAVPRAEQWATRTGWRP</sequence>
<dbReference type="EC" id="2.7.1.24" evidence="6 7"/>
<dbReference type="Gene3D" id="3.40.50.300">
    <property type="entry name" value="P-loop containing nucleotide triphosphate hydrolases"/>
    <property type="match status" value="1"/>
</dbReference>
<comment type="similarity">
    <text evidence="1">In the N-terminal section; belongs to the CoaE family.</text>
</comment>
<dbReference type="GO" id="GO:0004140">
    <property type="term" value="F:dephospho-CoA kinase activity"/>
    <property type="evidence" value="ECO:0007669"/>
    <property type="project" value="UniProtKB-UniRule"/>
</dbReference>
<comment type="similarity">
    <text evidence="2">In the C-terminal section; belongs to the UPF0157 (GrpB) family.</text>
</comment>
<dbReference type="eggNOG" id="COG2320">
    <property type="taxonomic scope" value="Bacteria"/>
</dbReference>
<dbReference type="Pfam" id="PF04229">
    <property type="entry name" value="GrpB"/>
    <property type="match status" value="1"/>
</dbReference>
<dbReference type="PROSITE" id="PS51219">
    <property type="entry name" value="DPCK"/>
    <property type="match status" value="1"/>
</dbReference>
<keyword evidence="6 8" id="KW-0808">Transferase</keyword>
<dbReference type="AlphaFoldDB" id="A0A073B392"/>
<dbReference type="NCBIfam" id="TIGR00152">
    <property type="entry name" value="dephospho-CoA kinase"/>
    <property type="match status" value="1"/>
</dbReference>
<dbReference type="SUPFAM" id="SSF81301">
    <property type="entry name" value="Nucleotidyltransferase"/>
    <property type="match status" value="1"/>
</dbReference>
<dbReference type="GO" id="GO:0015937">
    <property type="term" value="P:coenzyme A biosynthetic process"/>
    <property type="evidence" value="ECO:0007669"/>
    <property type="project" value="UniProtKB-UniRule"/>
</dbReference>
<comment type="subcellular location">
    <subcellularLocation>
        <location evidence="6">Cytoplasm</location>
    </subcellularLocation>
</comment>
<keyword evidence="9" id="KW-1185">Reference proteome</keyword>
<protein>
    <recommendedName>
        <fullName evidence="6 7">Dephospho-CoA kinase</fullName>
        <ecNumber evidence="6 7">2.7.1.24</ecNumber>
    </recommendedName>
    <alternativeName>
        <fullName evidence="6">Dephosphocoenzyme A kinase</fullName>
    </alternativeName>
</protein>
<evidence type="ECO:0000313" key="9">
    <source>
        <dbReference type="Proteomes" id="UP000031419"/>
    </source>
</evidence>
<dbReference type="RefSeq" id="WP_029721524.1">
    <property type="nucleotide sequence ID" value="NZ_JAJUIW010000019.1"/>
</dbReference>
<dbReference type="PANTHER" id="PTHR10695:SF46">
    <property type="entry name" value="BIFUNCTIONAL COENZYME A SYNTHASE-RELATED"/>
    <property type="match status" value="1"/>
</dbReference>
<dbReference type="InterPro" id="IPR007344">
    <property type="entry name" value="GrpB/CoaE"/>
</dbReference>
<keyword evidence="4 6" id="KW-0547">Nucleotide-binding</keyword>